<evidence type="ECO:0000313" key="6">
    <source>
        <dbReference type="Proteomes" id="UP000241890"/>
    </source>
</evidence>
<dbReference type="GO" id="GO:0000049">
    <property type="term" value="F:tRNA binding"/>
    <property type="evidence" value="ECO:0007669"/>
    <property type="project" value="UniProtKB-UniRule"/>
</dbReference>
<evidence type="ECO:0000256" key="2">
    <source>
        <dbReference type="ARBA" id="ARBA00022884"/>
    </source>
</evidence>
<sequence>MQQRAVLGVVRRVAAHPNADKLRLCEVDVGAKEALQIVCGAPNVREGLRVAVARVGTQLEVPELKSEAAEPLKWSKMKLKKSKIRGEASNGMMCSLHELGFTSQTEDLHAGIWEIQGEVVADAQPGSPIGDDWPQRCIADAVSVQDARAPLTSLEKHWDTAGALSEAGALLQWDRSTMMPAAAAPARARQQSVLTRVVHEMNTSAEYDGLLQEARSPTVQANLNAFEKRSVELATRELALNKAISSETVAQRAKLQAETLTRWEKARELGKWKIVEPVFADLLEISRDIARDQAAVLAQVAPDTAPKGAYGALVQEYVMDIDEDGIADIFATLKKRLSPLVQGAEAAAPSPALDASASGTAFEIAKQKEFSNAVLKSVFGKELAKTRLDESVHPFSIGISDGDVRITTRYNPDNLREGLMGSMHEAGHALYELGAPARGWPAGTFLDIATHESQSLFLERMIGQSRPFCKWIQGRYAQTFGYGRLDQDQRAGLEDLLLAGLNARSDTFVRVDADELAYPLHVIARFELERSLFDGSLAVKDLPQAWIDTHAELLGRAPPADDGKKNVLQDTHWYAGYFGYFPSYTIGAMAAHQLFTTMQGDLGADNVSGLIEKGNFEPIVGWLRENVHAHGRMDSGVQGLLKRVTGRTLDANAYCDYLEQKYSS</sequence>
<dbReference type="Proteomes" id="UP000241890">
    <property type="component" value="Unassembled WGS sequence"/>
</dbReference>
<dbReference type="GO" id="GO:0016874">
    <property type="term" value="F:ligase activity"/>
    <property type="evidence" value="ECO:0007669"/>
    <property type="project" value="UniProtKB-KW"/>
</dbReference>
<keyword evidence="6" id="KW-1185">Reference proteome</keyword>
<dbReference type="InterPro" id="IPR001333">
    <property type="entry name" value="Peptidase_M32_Taq"/>
</dbReference>
<dbReference type="OrthoDB" id="10249837at2759"/>
<dbReference type="EMBL" id="BEYU01000008">
    <property type="protein sequence ID" value="GBG24671.1"/>
    <property type="molecule type" value="Genomic_DNA"/>
</dbReference>
<dbReference type="GO" id="GO:0004181">
    <property type="term" value="F:metallocarboxypeptidase activity"/>
    <property type="evidence" value="ECO:0007669"/>
    <property type="project" value="InterPro"/>
</dbReference>
<dbReference type="Gene3D" id="2.40.50.140">
    <property type="entry name" value="Nucleic acid-binding proteins"/>
    <property type="match status" value="1"/>
</dbReference>
<dbReference type="CDD" id="cd02796">
    <property type="entry name" value="tRNA_bind_bactPheRS"/>
    <property type="match status" value="1"/>
</dbReference>
<gene>
    <name evidence="5" type="ORF">FCC1311_008892</name>
</gene>
<dbReference type="InterPro" id="IPR033714">
    <property type="entry name" value="tRNA_bind_bactPheRS"/>
</dbReference>
<keyword evidence="2 3" id="KW-0694">RNA-binding</keyword>
<dbReference type="SUPFAM" id="SSF55486">
    <property type="entry name" value="Metalloproteases ('zincins'), catalytic domain"/>
    <property type="match status" value="1"/>
</dbReference>
<dbReference type="PROSITE" id="PS52034">
    <property type="entry name" value="PEPTIDASE_M32"/>
    <property type="match status" value="1"/>
</dbReference>
<keyword evidence="5" id="KW-0436">Ligase</keyword>
<dbReference type="Gene3D" id="1.10.1370.30">
    <property type="match status" value="1"/>
</dbReference>
<accession>A0A2R5G9D0</accession>
<evidence type="ECO:0000313" key="5">
    <source>
        <dbReference type="EMBL" id="GBG24671.1"/>
    </source>
</evidence>
<dbReference type="PROSITE" id="PS50886">
    <property type="entry name" value="TRBD"/>
    <property type="match status" value="1"/>
</dbReference>
<dbReference type="PANTHER" id="PTHR34217">
    <property type="entry name" value="METAL-DEPENDENT CARBOXYPEPTIDASE"/>
    <property type="match status" value="1"/>
</dbReference>
<organism evidence="5 6">
    <name type="scientific">Hondaea fermentalgiana</name>
    <dbReference type="NCBI Taxonomy" id="2315210"/>
    <lineage>
        <taxon>Eukaryota</taxon>
        <taxon>Sar</taxon>
        <taxon>Stramenopiles</taxon>
        <taxon>Bigyra</taxon>
        <taxon>Labyrinthulomycetes</taxon>
        <taxon>Thraustochytrida</taxon>
        <taxon>Thraustochytriidae</taxon>
        <taxon>Hondaea</taxon>
    </lineage>
</organism>
<dbReference type="PRINTS" id="PR00998">
    <property type="entry name" value="CRBOXYPTASET"/>
</dbReference>
<evidence type="ECO:0000256" key="1">
    <source>
        <dbReference type="ARBA" id="ARBA00022555"/>
    </source>
</evidence>
<evidence type="ECO:0000259" key="4">
    <source>
        <dbReference type="PROSITE" id="PS50886"/>
    </source>
</evidence>
<name>A0A2R5G9D0_9STRA</name>
<comment type="caution">
    <text evidence="5">The sequence shown here is derived from an EMBL/GenBank/DDBJ whole genome shotgun (WGS) entry which is preliminary data.</text>
</comment>
<dbReference type="InParanoid" id="A0A2R5G9D0"/>
<dbReference type="AlphaFoldDB" id="A0A2R5G9D0"/>
<dbReference type="GO" id="GO:0006508">
    <property type="term" value="P:proteolysis"/>
    <property type="evidence" value="ECO:0007669"/>
    <property type="project" value="InterPro"/>
</dbReference>
<dbReference type="Pfam" id="PF02074">
    <property type="entry name" value="Peptidase_M32"/>
    <property type="match status" value="1"/>
</dbReference>
<protein>
    <submittedName>
        <fullName evidence="5">Phenylalanine--tRNA ligase beta subunit</fullName>
    </submittedName>
</protein>
<proteinExistence type="predicted"/>
<feature type="domain" description="TRNA-binding" evidence="4">
    <location>
        <begin position="1"/>
        <end position="130"/>
    </location>
</feature>
<dbReference type="SUPFAM" id="SSF50249">
    <property type="entry name" value="Nucleic acid-binding proteins"/>
    <property type="match status" value="1"/>
</dbReference>
<evidence type="ECO:0000256" key="3">
    <source>
        <dbReference type="PROSITE-ProRule" id="PRU00209"/>
    </source>
</evidence>
<dbReference type="InterPro" id="IPR002547">
    <property type="entry name" value="tRNA-bd_dom"/>
</dbReference>
<reference evidence="5 6" key="1">
    <citation type="submission" date="2017-12" db="EMBL/GenBank/DDBJ databases">
        <title>Sequencing, de novo assembly and annotation of complete genome of a new Thraustochytrid species, strain FCC1311.</title>
        <authorList>
            <person name="Sedici K."/>
            <person name="Godart F."/>
            <person name="Aiese Cigliano R."/>
            <person name="Sanseverino W."/>
            <person name="Barakat M."/>
            <person name="Ortet P."/>
            <person name="Marechal E."/>
            <person name="Cagnac O."/>
            <person name="Amato A."/>
        </authorList>
    </citation>
    <scope>NUCLEOTIDE SEQUENCE [LARGE SCALE GENOMIC DNA]</scope>
</reference>
<dbReference type="Pfam" id="PF01588">
    <property type="entry name" value="tRNA_bind"/>
    <property type="match status" value="1"/>
</dbReference>
<dbReference type="InterPro" id="IPR012340">
    <property type="entry name" value="NA-bd_OB-fold"/>
</dbReference>
<keyword evidence="1 3" id="KW-0820">tRNA-binding</keyword>
<dbReference type="PANTHER" id="PTHR34217:SF1">
    <property type="entry name" value="CARBOXYPEPTIDASE 1"/>
    <property type="match status" value="1"/>
</dbReference>